<proteinExistence type="predicted"/>
<sequence>MSISVAIDLRVILLYRGGSFGKVKTACFDLKRTINWDLKAKAIKSDDHRSILNDKKAIDNSIDEYGAHGFIVALCDVEYDDDNRTFQKWHEELKGGKSKYEKEREKRTSVSRYRKTRAVLQEILFLLVTPENRHNLHEYRQGRNSNGKPRPTKYMLDFDQADHFLVCRMLFLPHISDDCDCPLII</sequence>
<protein>
    <submittedName>
        <fullName evidence="1">Uncharacterized protein</fullName>
    </submittedName>
</protein>
<dbReference type="AlphaFoldDB" id="A7NHP5"/>
<organism evidence="1 2">
    <name type="scientific">Roseiflexus castenholzii (strain DSM 13941 / HLO8)</name>
    <dbReference type="NCBI Taxonomy" id="383372"/>
    <lineage>
        <taxon>Bacteria</taxon>
        <taxon>Bacillati</taxon>
        <taxon>Chloroflexota</taxon>
        <taxon>Chloroflexia</taxon>
        <taxon>Chloroflexales</taxon>
        <taxon>Roseiflexineae</taxon>
        <taxon>Roseiflexaceae</taxon>
        <taxon>Roseiflexus</taxon>
    </lineage>
</organism>
<dbReference type="OrthoDB" id="5137864at2"/>
<gene>
    <name evidence="1" type="ordered locus">Rcas_0876</name>
</gene>
<dbReference type="HOGENOM" id="CLU_1460244_0_0_0"/>
<evidence type="ECO:0000313" key="2">
    <source>
        <dbReference type="Proteomes" id="UP000000263"/>
    </source>
</evidence>
<keyword evidence="2" id="KW-1185">Reference proteome</keyword>
<dbReference type="Proteomes" id="UP000000263">
    <property type="component" value="Chromosome"/>
</dbReference>
<dbReference type="STRING" id="383372.Rcas_0876"/>
<evidence type="ECO:0000313" key="1">
    <source>
        <dbReference type="EMBL" id="ABU56992.1"/>
    </source>
</evidence>
<dbReference type="KEGG" id="rca:Rcas_0876"/>
<reference evidence="1 2" key="1">
    <citation type="submission" date="2007-08" db="EMBL/GenBank/DDBJ databases">
        <title>Complete sequence of Roseiflexus castenholzii DSM 13941.</title>
        <authorList>
            <consortium name="US DOE Joint Genome Institute"/>
            <person name="Copeland A."/>
            <person name="Lucas S."/>
            <person name="Lapidus A."/>
            <person name="Barry K."/>
            <person name="Glavina del Rio T."/>
            <person name="Dalin E."/>
            <person name="Tice H."/>
            <person name="Pitluck S."/>
            <person name="Thompson L.S."/>
            <person name="Brettin T."/>
            <person name="Bruce D."/>
            <person name="Detter J.C."/>
            <person name="Han C."/>
            <person name="Tapia R."/>
            <person name="Schmutz J."/>
            <person name="Larimer F."/>
            <person name="Land M."/>
            <person name="Hauser L."/>
            <person name="Kyrpides N."/>
            <person name="Mikhailova N."/>
            <person name="Bryant D.A."/>
            <person name="Hanada S."/>
            <person name="Tsukatani Y."/>
            <person name="Richardson P."/>
        </authorList>
    </citation>
    <scope>NUCLEOTIDE SEQUENCE [LARGE SCALE GENOMIC DNA]</scope>
    <source>
        <strain evidence="2">DSM 13941 / HLO8</strain>
    </source>
</reference>
<dbReference type="RefSeq" id="WP_012119422.1">
    <property type="nucleotide sequence ID" value="NC_009767.1"/>
</dbReference>
<accession>A7NHP5</accession>
<name>A7NHP5_ROSCS</name>
<dbReference type="EMBL" id="CP000804">
    <property type="protein sequence ID" value="ABU56992.1"/>
    <property type="molecule type" value="Genomic_DNA"/>
</dbReference>